<dbReference type="Proteomes" id="UP000586827">
    <property type="component" value="Unassembled WGS sequence"/>
</dbReference>
<keyword evidence="1" id="KW-0812">Transmembrane</keyword>
<proteinExistence type="predicted"/>
<feature type="transmembrane region" description="Helical" evidence="1">
    <location>
        <begin position="57"/>
        <end position="77"/>
    </location>
</feature>
<evidence type="ECO:0000313" key="2">
    <source>
        <dbReference type="EMBL" id="NNH76022.1"/>
    </source>
</evidence>
<sequence>MAMAPVPFLVLIPVLLFVFSAVGSLGLAAGLVVGFSTTVDERLTLGQRARRIIRDDIEFAVATGLLCGLTFGISAGLGARALRPDSSIVASIHDGLLGALLIGFVVWFVAGLTTTRHLAASLMFRLNRTFAARPARFLDWANNAGLLRVNGTAYEIRHRTYQEWLLDSTSHPPSGSQDR</sequence>
<accession>A0A849CBU7</accession>
<keyword evidence="1" id="KW-1133">Transmembrane helix</keyword>
<evidence type="ECO:0000313" key="3">
    <source>
        <dbReference type="Proteomes" id="UP000586827"/>
    </source>
</evidence>
<dbReference type="AlphaFoldDB" id="A0A849CBU7"/>
<comment type="caution">
    <text evidence="2">The sequence shown here is derived from an EMBL/GenBank/DDBJ whole genome shotgun (WGS) entry which is preliminary data.</text>
</comment>
<organism evidence="2 3">
    <name type="scientific">Nocardia uniformis</name>
    <dbReference type="NCBI Taxonomy" id="53432"/>
    <lineage>
        <taxon>Bacteria</taxon>
        <taxon>Bacillati</taxon>
        <taxon>Actinomycetota</taxon>
        <taxon>Actinomycetes</taxon>
        <taxon>Mycobacteriales</taxon>
        <taxon>Nocardiaceae</taxon>
        <taxon>Nocardia</taxon>
    </lineage>
</organism>
<evidence type="ECO:0000256" key="1">
    <source>
        <dbReference type="SAM" id="Phobius"/>
    </source>
</evidence>
<reference evidence="2 3" key="1">
    <citation type="submission" date="2020-05" db="EMBL/GenBank/DDBJ databases">
        <title>MicrobeNet Type strains.</title>
        <authorList>
            <person name="Nicholson A.C."/>
        </authorList>
    </citation>
    <scope>NUCLEOTIDE SEQUENCE [LARGE SCALE GENOMIC DNA]</scope>
    <source>
        <strain evidence="2 3">JCM 3224</strain>
    </source>
</reference>
<protein>
    <submittedName>
        <fullName evidence="2">Uncharacterized protein</fullName>
    </submittedName>
</protein>
<feature type="transmembrane region" description="Helical" evidence="1">
    <location>
        <begin position="6"/>
        <end position="36"/>
    </location>
</feature>
<keyword evidence="3" id="KW-1185">Reference proteome</keyword>
<feature type="transmembrane region" description="Helical" evidence="1">
    <location>
        <begin position="97"/>
        <end position="119"/>
    </location>
</feature>
<gene>
    <name evidence="2" type="ORF">HLB23_40295</name>
</gene>
<name>A0A849CBU7_9NOCA</name>
<dbReference type="RefSeq" id="WP_157553583.1">
    <property type="nucleotide sequence ID" value="NZ_JABELX010000034.1"/>
</dbReference>
<dbReference type="EMBL" id="JABELX010000034">
    <property type="protein sequence ID" value="NNH76022.1"/>
    <property type="molecule type" value="Genomic_DNA"/>
</dbReference>
<keyword evidence="1" id="KW-0472">Membrane</keyword>